<reference evidence="9 10" key="1">
    <citation type="submission" date="2017-10" db="EMBL/GenBank/DDBJ databases">
        <title>The draft genome sequence of Lewinella nigricans NBRC 102662.</title>
        <authorList>
            <person name="Wang K."/>
        </authorList>
    </citation>
    <scope>NUCLEOTIDE SEQUENCE [LARGE SCALE GENOMIC DNA]</scope>
    <source>
        <strain evidence="9 10">NBRC 102662</strain>
    </source>
</reference>
<organism evidence="9 10">
    <name type="scientific">Flavilitoribacter nigricans (strain ATCC 23147 / DSM 23189 / NBRC 102662 / NCIMB 1420 / SS-2)</name>
    <name type="common">Lewinella nigricans</name>
    <dbReference type="NCBI Taxonomy" id="1122177"/>
    <lineage>
        <taxon>Bacteria</taxon>
        <taxon>Pseudomonadati</taxon>
        <taxon>Bacteroidota</taxon>
        <taxon>Saprospiria</taxon>
        <taxon>Saprospirales</taxon>
        <taxon>Lewinellaceae</taxon>
        <taxon>Flavilitoribacter</taxon>
    </lineage>
</organism>
<evidence type="ECO:0000256" key="4">
    <source>
        <dbReference type="ARBA" id="ARBA00022839"/>
    </source>
</evidence>
<dbReference type="EC" id="3.1.11.6" evidence="5"/>
<keyword evidence="3 5" id="KW-0378">Hydrolase</keyword>
<evidence type="ECO:0000256" key="1">
    <source>
        <dbReference type="ARBA" id="ARBA00022490"/>
    </source>
</evidence>
<keyword evidence="10" id="KW-1185">Reference proteome</keyword>
<evidence type="ECO:0000313" key="10">
    <source>
        <dbReference type="Proteomes" id="UP000223913"/>
    </source>
</evidence>
<evidence type="ECO:0000256" key="6">
    <source>
        <dbReference type="SAM" id="Coils"/>
    </source>
</evidence>
<dbReference type="NCBIfam" id="TIGR00237">
    <property type="entry name" value="xseA"/>
    <property type="match status" value="1"/>
</dbReference>
<dbReference type="GO" id="GO:0009318">
    <property type="term" value="C:exodeoxyribonuclease VII complex"/>
    <property type="evidence" value="ECO:0007669"/>
    <property type="project" value="UniProtKB-UniRule"/>
</dbReference>
<evidence type="ECO:0000313" key="9">
    <source>
        <dbReference type="EMBL" id="PHN06920.1"/>
    </source>
</evidence>
<comment type="subcellular location">
    <subcellularLocation>
        <location evidence="5">Cytoplasm</location>
    </subcellularLocation>
</comment>
<comment type="catalytic activity">
    <reaction evidence="5">
        <text>Exonucleolytic cleavage in either 5'- to 3'- or 3'- to 5'-direction to yield nucleoside 5'-phosphates.</text>
        <dbReference type="EC" id="3.1.11.6"/>
    </reaction>
</comment>
<dbReference type="Pfam" id="PF02601">
    <property type="entry name" value="Exonuc_VII_L"/>
    <property type="match status" value="1"/>
</dbReference>
<dbReference type="GO" id="GO:0003676">
    <property type="term" value="F:nucleic acid binding"/>
    <property type="evidence" value="ECO:0007669"/>
    <property type="project" value="InterPro"/>
</dbReference>
<dbReference type="GO" id="GO:0006308">
    <property type="term" value="P:DNA catabolic process"/>
    <property type="evidence" value="ECO:0007669"/>
    <property type="project" value="UniProtKB-UniRule"/>
</dbReference>
<name>A0A2D0NEX0_FLAN2</name>
<feature type="coiled-coil region" evidence="6">
    <location>
        <begin position="324"/>
        <end position="381"/>
    </location>
</feature>
<dbReference type="Proteomes" id="UP000223913">
    <property type="component" value="Unassembled WGS sequence"/>
</dbReference>
<dbReference type="PANTHER" id="PTHR30008:SF0">
    <property type="entry name" value="EXODEOXYRIBONUCLEASE 7 LARGE SUBUNIT"/>
    <property type="match status" value="1"/>
</dbReference>
<accession>A0A2D0NEX0</accession>
<dbReference type="InterPro" id="IPR020579">
    <property type="entry name" value="Exonuc_VII_lsu_C"/>
</dbReference>
<keyword evidence="1" id="KW-0963">Cytoplasm</keyword>
<keyword evidence="2 5" id="KW-0540">Nuclease</keyword>
<dbReference type="AlphaFoldDB" id="A0A2D0NEX0"/>
<dbReference type="EMBL" id="PDUD01000013">
    <property type="protein sequence ID" value="PHN06920.1"/>
    <property type="molecule type" value="Genomic_DNA"/>
</dbReference>
<dbReference type="InterPro" id="IPR003753">
    <property type="entry name" value="Exonuc_VII_L"/>
</dbReference>
<dbReference type="GO" id="GO:0005737">
    <property type="term" value="C:cytoplasm"/>
    <property type="evidence" value="ECO:0007669"/>
    <property type="project" value="UniProtKB-SubCell"/>
</dbReference>
<dbReference type="PANTHER" id="PTHR30008">
    <property type="entry name" value="EXODEOXYRIBONUCLEASE 7 LARGE SUBUNIT"/>
    <property type="match status" value="1"/>
</dbReference>
<evidence type="ECO:0000256" key="5">
    <source>
        <dbReference type="RuleBase" id="RU004355"/>
    </source>
</evidence>
<evidence type="ECO:0000259" key="8">
    <source>
        <dbReference type="Pfam" id="PF13742"/>
    </source>
</evidence>
<proteinExistence type="inferred from homology"/>
<feature type="domain" description="OB-fold nucleic acid binding" evidence="8">
    <location>
        <begin position="20"/>
        <end position="127"/>
    </location>
</feature>
<feature type="domain" description="Exonuclease VII large subunit C-terminal" evidence="7">
    <location>
        <begin position="156"/>
        <end position="353"/>
    </location>
</feature>
<dbReference type="InterPro" id="IPR025824">
    <property type="entry name" value="OB-fold_nuc-bd_dom"/>
</dbReference>
<evidence type="ECO:0000256" key="3">
    <source>
        <dbReference type="ARBA" id="ARBA00022801"/>
    </source>
</evidence>
<comment type="similarity">
    <text evidence="5">Belongs to the XseA family.</text>
</comment>
<sequence length="427" mass="48487">MLFYPALLSLGLKNKHLQTYTLFQLNEYIRRILALNFSEPLWITAEIAQVGESRGHYFVSLVQKEEDSEEILAQSEAALWEKTHRRLRRQLGLTLHEILQAGRSVKLRVQVEYHERYGLKLIIHEIDPTFTLGQLELQRRKTIEGLKKGGHLRRNALLPLPEVVQRLAVISSETAAGYHDFNTQLRQNAYGYAFRTTLFPSAMQGQKVAEELPTQIRKINRRKAAFDAVVVIRGGGSRLDLSAFDELKVAESLAKCQLPVITGIGHEVDETVSDLVAHTRLKTPTAVAEWLIGRAAQFEAGLLQLTQQLQFIGNQILQREAIQLNGIRQQLRHTSRNLVQKQEQLLDFIANELPYRATSQLRNGNQQIDQLEKMVQLLSIESTLARGYTLTQLNGKFVHSRKDVQAGDQLKTLFRDGEVDSTVDDGL</sequence>
<gene>
    <name evidence="9" type="primary">xseA</name>
    <name evidence="9" type="ORF">CRP01_08875</name>
</gene>
<keyword evidence="6" id="KW-0175">Coiled coil</keyword>
<dbReference type="Pfam" id="PF13742">
    <property type="entry name" value="tRNA_anti_2"/>
    <property type="match status" value="1"/>
</dbReference>
<evidence type="ECO:0000259" key="7">
    <source>
        <dbReference type="Pfam" id="PF02601"/>
    </source>
</evidence>
<comment type="caution">
    <text evidence="9">The sequence shown here is derived from an EMBL/GenBank/DDBJ whole genome shotgun (WGS) entry which is preliminary data.</text>
</comment>
<keyword evidence="4 5" id="KW-0269">Exonuclease</keyword>
<dbReference type="OrthoDB" id="9802795at2"/>
<evidence type="ECO:0000256" key="2">
    <source>
        <dbReference type="ARBA" id="ARBA00022722"/>
    </source>
</evidence>
<protein>
    <recommendedName>
        <fullName evidence="5">Exodeoxyribonuclease 7 large subunit</fullName>
        <ecNumber evidence="5">3.1.11.6</ecNumber>
    </recommendedName>
</protein>
<dbReference type="GO" id="GO:0008855">
    <property type="term" value="F:exodeoxyribonuclease VII activity"/>
    <property type="evidence" value="ECO:0007669"/>
    <property type="project" value="UniProtKB-UniRule"/>
</dbReference>